<name>A0A699GFV0_TANCI</name>
<sequence>MAQSRCEDCIEAVQSAFYSHRLHETALELRTERMPRSCWLRQSSTGKPLRSRQNKLKLRSIVVAQSEALIKLAAEVSDLRKFALVAIDDARGEIRTWKYGAAYLESQRQLDSRLLETFRQKAYRSGADIPDLLKKT</sequence>
<dbReference type="AlphaFoldDB" id="A0A699GFV0"/>
<evidence type="ECO:0000313" key="1">
    <source>
        <dbReference type="EMBL" id="GEU28550.1"/>
    </source>
</evidence>
<proteinExistence type="predicted"/>
<comment type="caution">
    <text evidence="1">The sequence shown here is derived from an EMBL/GenBank/DDBJ whole genome shotgun (WGS) entry which is preliminary data.</text>
</comment>
<dbReference type="EMBL" id="BKCJ010000009">
    <property type="protein sequence ID" value="GEU28550.1"/>
    <property type="molecule type" value="Genomic_DNA"/>
</dbReference>
<organism evidence="1">
    <name type="scientific">Tanacetum cinerariifolium</name>
    <name type="common">Dalmatian daisy</name>
    <name type="synonym">Chrysanthemum cinerariifolium</name>
    <dbReference type="NCBI Taxonomy" id="118510"/>
    <lineage>
        <taxon>Eukaryota</taxon>
        <taxon>Viridiplantae</taxon>
        <taxon>Streptophyta</taxon>
        <taxon>Embryophyta</taxon>
        <taxon>Tracheophyta</taxon>
        <taxon>Spermatophyta</taxon>
        <taxon>Magnoliopsida</taxon>
        <taxon>eudicotyledons</taxon>
        <taxon>Gunneridae</taxon>
        <taxon>Pentapetalae</taxon>
        <taxon>asterids</taxon>
        <taxon>campanulids</taxon>
        <taxon>Asterales</taxon>
        <taxon>Asteraceae</taxon>
        <taxon>Asteroideae</taxon>
        <taxon>Anthemideae</taxon>
        <taxon>Anthemidinae</taxon>
        <taxon>Tanacetum</taxon>
    </lineage>
</organism>
<protein>
    <submittedName>
        <fullName evidence="1">Uncharacterized protein</fullName>
    </submittedName>
</protein>
<reference evidence="1" key="1">
    <citation type="journal article" date="2019" name="Sci. Rep.">
        <title>Draft genome of Tanacetum cinerariifolium, the natural source of mosquito coil.</title>
        <authorList>
            <person name="Yamashiro T."/>
            <person name="Shiraishi A."/>
            <person name="Satake H."/>
            <person name="Nakayama K."/>
        </authorList>
    </citation>
    <scope>NUCLEOTIDE SEQUENCE</scope>
</reference>
<accession>A0A699GFV0</accession>
<gene>
    <name evidence="1" type="ORF">Tci_000528</name>
</gene>